<dbReference type="EMBL" id="PIQA01000001">
    <property type="protein sequence ID" value="RUO67494.1"/>
    <property type="molecule type" value="Genomic_DNA"/>
</dbReference>
<keyword evidence="1" id="KW-0812">Transmembrane</keyword>
<dbReference type="Proteomes" id="UP000288361">
    <property type="component" value="Unassembled WGS sequence"/>
</dbReference>
<evidence type="ECO:0000313" key="3">
    <source>
        <dbReference type="Proteomes" id="UP000288361"/>
    </source>
</evidence>
<proteinExistence type="predicted"/>
<sequence length="81" mass="9083">MSESIARQPFGSTVVPIIIAVIMTEALMYSLGSKYNPLSDDFDIANFLIDLGVFVAIAVAASWLYQRVFKLLRKKLRTRNS</sequence>
<comment type="caution">
    <text evidence="2">The sequence shown here is derived from an EMBL/GenBank/DDBJ whole genome shotgun (WGS) entry which is preliminary data.</text>
</comment>
<accession>A0A432YVZ0</accession>
<feature type="transmembrane region" description="Helical" evidence="1">
    <location>
        <begin position="12"/>
        <end position="32"/>
    </location>
</feature>
<reference evidence="2 3" key="1">
    <citation type="journal article" date="2011" name="Front. Microbiol.">
        <title>Genomic signatures of strain selection and enhancement in Bacillus atrophaeus var. globigii, a historical biowarfare simulant.</title>
        <authorList>
            <person name="Gibbons H.S."/>
            <person name="Broomall S.M."/>
            <person name="McNew L.A."/>
            <person name="Daligault H."/>
            <person name="Chapman C."/>
            <person name="Bruce D."/>
            <person name="Karavis M."/>
            <person name="Krepps M."/>
            <person name="McGregor P.A."/>
            <person name="Hong C."/>
            <person name="Park K.H."/>
            <person name="Akmal A."/>
            <person name="Feldman A."/>
            <person name="Lin J.S."/>
            <person name="Chang W.E."/>
            <person name="Higgs B.W."/>
            <person name="Demirev P."/>
            <person name="Lindquist J."/>
            <person name="Liem A."/>
            <person name="Fochler E."/>
            <person name="Read T.D."/>
            <person name="Tapia R."/>
            <person name="Johnson S."/>
            <person name="Bishop-Lilly K.A."/>
            <person name="Detter C."/>
            <person name="Han C."/>
            <person name="Sozhamannan S."/>
            <person name="Rosenzweig C.N."/>
            <person name="Skowronski E.W."/>
        </authorList>
    </citation>
    <scope>NUCLEOTIDE SEQUENCE [LARGE SCALE GENOMIC DNA]</scope>
    <source>
        <strain evidence="2 3">TPS4-2</strain>
    </source>
</reference>
<protein>
    <submittedName>
        <fullName evidence="2">Uncharacterized protein</fullName>
    </submittedName>
</protein>
<organism evidence="2 3">
    <name type="scientific">Idiomarina piscisalsi</name>
    <dbReference type="NCBI Taxonomy" id="1096243"/>
    <lineage>
        <taxon>Bacteria</taxon>
        <taxon>Pseudomonadati</taxon>
        <taxon>Pseudomonadota</taxon>
        <taxon>Gammaproteobacteria</taxon>
        <taxon>Alteromonadales</taxon>
        <taxon>Idiomarinaceae</taxon>
        <taxon>Idiomarina</taxon>
    </lineage>
</organism>
<name>A0A432YVZ0_9GAMM</name>
<gene>
    <name evidence="2" type="ORF">CWI73_01095</name>
</gene>
<evidence type="ECO:0000313" key="2">
    <source>
        <dbReference type="EMBL" id="RUO67494.1"/>
    </source>
</evidence>
<evidence type="ECO:0000256" key="1">
    <source>
        <dbReference type="SAM" id="Phobius"/>
    </source>
</evidence>
<feature type="transmembrane region" description="Helical" evidence="1">
    <location>
        <begin position="44"/>
        <end position="65"/>
    </location>
</feature>
<keyword evidence="1" id="KW-0472">Membrane</keyword>
<keyword evidence="1" id="KW-1133">Transmembrane helix</keyword>
<dbReference type="RefSeq" id="WP_126751165.1">
    <property type="nucleotide sequence ID" value="NZ_JBHUMT010000016.1"/>
</dbReference>
<dbReference type="AlphaFoldDB" id="A0A432YVZ0"/>